<evidence type="ECO:0000256" key="1">
    <source>
        <dbReference type="ARBA" id="ARBA00011738"/>
    </source>
</evidence>
<dbReference type="InterPro" id="IPR013097">
    <property type="entry name" value="Dabb"/>
</dbReference>
<dbReference type="AlphaFoldDB" id="A0A232M5G8"/>
<evidence type="ECO:0000313" key="3">
    <source>
        <dbReference type="EMBL" id="OXV11592.1"/>
    </source>
</evidence>
<dbReference type="SMART" id="SM00886">
    <property type="entry name" value="Dabb"/>
    <property type="match status" value="1"/>
</dbReference>
<dbReference type="InterPro" id="IPR011008">
    <property type="entry name" value="Dimeric_a/b-barrel"/>
</dbReference>
<sequence length="110" mass="12529">MPILHLVLVQVKPDADAAEVQEACSRIMKLKDICLHPQTKLPYMRASFGGRDNSTEGLQHGMTHVFVEEFETEEDRKYYLEKEPGHKEFVKSLGGLVEKVQVIDFIPGIF</sequence>
<dbReference type="Proteomes" id="UP000243515">
    <property type="component" value="Unassembled WGS sequence"/>
</dbReference>
<protein>
    <recommendedName>
        <fullName evidence="2">Stress-response A/B barrel domain-containing protein</fullName>
    </recommendedName>
</protein>
<dbReference type="EMBL" id="NPHW01002398">
    <property type="protein sequence ID" value="OXV11592.1"/>
    <property type="molecule type" value="Genomic_DNA"/>
</dbReference>
<evidence type="ECO:0000313" key="4">
    <source>
        <dbReference type="Proteomes" id="UP000243515"/>
    </source>
</evidence>
<dbReference type="PROSITE" id="PS51502">
    <property type="entry name" value="S_R_A_B_BARREL"/>
    <property type="match status" value="1"/>
</dbReference>
<proteinExistence type="predicted"/>
<dbReference type="Gene3D" id="3.30.70.100">
    <property type="match status" value="1"/>
</dbReference>
<feature type="domain" description="Stress-response A/B barrel" evidence="2">
    <location>
        <begin position="3"/>
        <end position="105"/>
    </location>
</feature>
<dbReference type="PANTHER" id="PTHR33178:SF10">
    <property type="entry name" value="STRESS-RESPONSE A_B BARREL DOMAIN-CONTAINING PROTEIN"/>
    <property type="match status" value="1"/>
</dbReference>
<dbReference type="Pfam" id="PF07876">
    <property type="entry name" value="Dabb"/>
    <property type="match status" value="1"/>
</dbReference>
<comment type="caution">
    <text evidence="3">The sequence shown here is derived from an EMBL/GenBank/DDBJ whole genome shotgun (WGS) entry which is preliminary data.</text>
</comment>
<dbReference type="PANTHER" id="PTHR33178">
    <property type="match status" value="1"/>
</dbReference>
<dbReference type="OrthoDB" id="1601230at2759"/>
<gene>
    <name evidence="3" type="ORF">Egran_00647</name>
</gene>
<name>A0A232M5G8_9EURO</name>
<evidence type="ECO:0000259" key="2">
    <source>
        <dbReference type="PROSITE" id="PS51502"/>
    </source>
</evidence>
<comment type="subunit">
    <text evidence="1">Homodimer.</text>
</comment>
<accession>A0A232M5G8</accession>
<keyword evidence="4" id="KW-1185">Reference proteome</keyword>
<dbReference type="InterPro" id="IPR044662">
    <property type="entry name" value="HS1/DABB1-like"/>
</dbReference>
<organism evidence="3 4">
    <name type="scientific">Elaphomyces granulatus</name>
    <dbReference type="NCBI Taxonomy" id="519963"/>
    <lineage>
        <taxon>Eukaryota</taxon>
        <taxon>Fungi</taxon>
        <taxon>Dikarya</taxon>
        <taxon>Ascomycota</taxon>
        <taxon>Pezizomycotina</taxon>
        <taxon>Eurotiomycetes</taxon>
        <taxon>Eurotiomycetidae</taxon>
        <taxon>Eurotiales</taxon>
        <taxon>Elaphomycetaceae</taxon>
        <taxon>Elaphomyces</taxon>
    </lineage>
</organism>
<dbReference type="SUPFAM" id="SSF54909">
    <property type="entry name" value="Dimeric alpha+beta barrel"/>
    <property type="match status" value="1"/>
</dbReference>
<reference evidence="3 4" key="1">
    <citation type="journal article" date="2015" name="Environ. Microbiol.">
        <title>Metagenome sequence of Elaphomyces granulatus from sporocarp tissue reveals Ascomycota ectomycorrhizal fingerprints of genome expansion and a Proteobacteria-rich microbiome.</title>
        <authorList>
            <person name="Quandt C.A."/>
            <person name="Kohler A."/>
            <person name="Hesse C.N."/>
            <person name="Sharpton T.J."/>
            <person name="Martin F."/>
            <person name="Spatafora J.W."/>
        </authorList>
    </citation>
    <scope>NUCLEOTIDE SEQUENCE [LARGE SCALE GENOMIC DNA]</scope>
    <source>
        <strain evidence="3 4">OSC145934</strain>
    </source>
</reference>